<evidence type="ECO:0000259" key="3">
    <source>
        <dbReference type="Pfam" id="PF19314"/>
    </source>
</evidence>
<evidence type="ECO:0000313" key="5">
    <source>
        <dbReference type="Proteomes" id="UP001140172"/>
    </source>
</evidence>
<accession>A0A9W8H8C5</accession>
<dbReference type="Pfam" id="PF10257">
    <property type="entry name" value="RAI16-like"/>
    <property type="match status" value="1"/>
</dbReference>
<evidence type="ECO:0000256" key="2">
    <source>
        <dbReference type="SAM" id="MobiDB-lite"/>
    </source>
</evidence>
<dbReference type="InterPro" id="IPR045669">
    <property type="entry name" value="FHIP_C"/>
</dbReference>
<organism evidence="4 5">
    <name type="scientific">Coemansia interrupta</name>
    <dbReference type="NCBI Taxonomy" id="1126814"/>
    <lineage>
        <taxon>Eukaryota</taxon>
        <taxon>Fungi</taxon>
        <taxon>Fungi incertae sedis</taxon>
        <taxon>Zoopagomycota</taxon>
        <taxon>Kickxellomycotina</taxon>
        <taxon>Kickxellomycetes</taxon>
        <taxon>Kickxellales</taxon>
        <taxon>Kickxellaceae</taxon>
        <taxon>Coemansia</taxon>
    </lineage>
</organism>
<name>A0A9W8H8C5_9FUNG</name>
<dbReference type="PANTHER" id="PTHR21705">
    <property type="entry name" value="RAI16 PROTEIN-RELATED"/>
    <property type="match status" value="1"/>
</dbReference>
<evidence type="ECO:0000256" key="1">
    <source>
        <dbReference type="ARBA" id="ARBA00024336"/>
    </source>
</evidence>
<gene>
    <name evidence="4" type="ORF">GGI15_003984</name>
</gene>
<comment type="similarity">
    <text evidence="1">Belongs to the FHIP family.</text>
</comment>
<dbReference type="Pfam" id="PF19314">
    <property type="entry name" value="DUF5917"/>
    <property type="match status" value="1"/>
</dbReference>
<feature type="region of interest" description="Disordered" evidence="2">
    <location>
        <begin position="987"/>
        <end position="1012"/>
    </location>
</feature>
<sequence>MDGSRPNRPGAGFRGPAHTTSLHNTQHTTQPPQGGSSKPRHLQRRTPTGSQPAPPLHSQARTAAADMLDRMRSLVDNVSATLDGPTPSARDRLVDNWTRIQDHFARGPAARQQQIGDTTIPHHLEQMLHILAREMLETADAQAQDDAEEEQRLAQPLEFGPCVEYLLQYHVLSDLVDLADADRPQGMRAHVVRFFCLFIEGIPLGLLPESAIRLPLVAVMRQCLHVVQTSATTAINPMRRQEPLDGARAAEWRLGQGYHSMLNDKAAVILCHDLLMLIVILFRRLREHASMVYLFFDWDSARPAAAAAATGDLAVAALRSATAGYLAQSARGHELFIVHVIVEYLLAPGLTGQLAREALVLVAQVLLAPADKARHVAFLLEQARVVELLVEHMGYLHAQMPVFRPMPRAAHVRLFGAAYGGARGRVAPVQRRMQQAQGVAGEAAADIRRRLQQQLAGAGQLRSAAQQEQRDAAVLVSARQILEHVDAFFLCWELLDEIAFVAHGDARVCAAVQSQLTNGLLRTHVAPALSMASMEGAKNQAITTVSYLTDLINVTNSTCVLDALFAVLLGGDLAPEQPPSPPAAEAKQQQEQPERGAGKHVRLDMFSPEDRELLESIEDDAMRAEAAALLLPPGFDAALLHVESEMTSAAPAAPQASSAPATLRATLIGWMTLEDSTHLSLNTLRLFDTILSTLNQFAYASLVLRNFVEADGDGAAQGPALGRGESVAADQELVRAVVERFLDAAPSSVAGALPESVVAAALSLDGDAAAGAVALSPPPRQPRGMDALRSLLLLREAQGCDEYVGDSLRRLRGCRAHVAAVWQPLGSFVRQHGAAAAQDAGVDDADGQLAALYPGAFLVSLVGQLGCVVRRHMAYNLMLTSMVHKLACLGHAPLSAYLFLANSATLPQCPPQYLLYDAFVAAAADAYVKSERVPRFAARLARQHREGVEAAVRVGAASVQPVQPVKQHEEQDDMPLAEISRRLDRNRDQAGGSMDVDASAEDTASSSAAAKDKNRADVARAVAFLGTPIKRFVHGYIVLDEFAKEMAGAALALHTVELDRAGEAVRAGGVEGEEYADLLEYYDPREPAYRKAVVLRESLKEEGVIELRGAR</sequence>
<dbReference type="PANTHER" id="PTHR21705:SF11">
    <property type="entry name" value="FHIP FAMILY PROTEIN CG3558"/>
    <property type="match status" value="1"/>
</dbReference>
<evidence type="ECO:0000313" key="4">
    <source>
        <dbReference type="EMBL" id="KAJ2779092.1"/>
    </source>
</evidence>
<keyword evidence="5" id="KW-1185">Reference proteome</keyword>
<feature type="region of interest" description="Disordered" evidence="2">
    <location>
        <begin position="575"/>
        <end position="600"/>
    </location>
</feature>
<dbReference type="EMBL" id="JANBUM010000315">
    <property type="protein sequence ID" value="KAJ2779092.1"/>
    <property type="molecule type" value="Genomic_DNA"/>
</dbReference>
<dbReference type="AlphaFoldDB" id="A0A9W8H8C5"/>
<dbReference type="Proteomes" id="UP001140172">
    <property type="component" value="Unassembled WGS sequence"/>
</dbReference>
<dbReference type="InterPro" id="IPR019384">
    <property type="entry name" value="FHIP"/>
</dbReference>
<feature type="region of interest" description="Disordered" evidence="2">
    <location>
        <begin position="1"/>
        <end position="63"/>
    </location>
</feature>
<proteinExistence type="inferred from homology"/>
<comment type="caution">
    <text evidence="4">The sequence shown here is derived from an EMBL/GenBank/DDBJ whole genome shotgun (WGS) entry which is preliminary data.</text>
</comment>
<dbReference type="OrthoDB" id="5350595at2759"/>
<feature type="domain" description="FHF complex subunit HOOK-interacting protein C-terminal" evidence="3">
    <location>
        <begin position="855"/>
        <end position="945"/>
    </location>
</feature>
<reference evidence="4" key="1">
    <citation type="submission" date="2022-07" db="EMBL/GenBank/DDBJ databases">
        <title>Phylogenomic reconstructions and comparative analyses of Kickxellomycotina fungi.</title>
        <authorList>
            <person name="Reynolds N.K."/>
            <person name="Stajich J.E."/>
            <person name="Barry K."/>
            <person name="Grigoriev I.V."/>
            <person name="Crous P."/>
            <person name="Smith M.E."/>
        </authorList>
    </citation>
    <scope>NUCLEOTIDE SEQUENCE</scope>
    <source>
        <strain evidence="4">BCRC 34489</strain>
    </source>
</reference>
<feature type="compositionally biased region" description="Polar residues" evidence="2">
    <location>
        <begin position="18"/>
        <end position="36"/>
    </location>
</feature>
<protein>
    <recommendedName>
        <fullName evidence="3">FHF complex subunit HOOK-interacting protein C-terminal domain-containing protein</fullName>
    </recommendedName>
</protein>